<comment type="caution">
    <text evidence="19">The sequence shown here is derived from an EMBL/GenBank/DDBJ whole genome shotgun (WGS) entry which is preliminary data.</text>
</comment>
<dbReference type="InterPro" id="IPR024079">
    <property type="entry name" value="MetalloPept_cat_dom_sf"/>
</dbReference>
<evidence type="ECO:0000313" key="20">
    <source>
        <dbReference type="Proteomes" id="UP001172681"/>
    </source>
</evidence>
<dbReference type="Gene3D" id="1.10.1370.10">
    <property type="entry name" value="Neurolysin, domain 3"/>
    <property type="match status" value="1"/>
</dbReference>
<dbReference type="GO" id="GO:0008270">
    <property type="term" value="F:zinc ion binding"/>
    <property type="evidence" value="ECO:0007669"/>
    <property type="project" value="InterPro"/>
</dbReference>
<dbReference type="PANTHER" id="PTHR11804">
    <property type="entry name" value="PROTEASE M3 THIMET OLIGOPEPTIDASE-RELATED"/>
    <property type="match status" value="1"/>
</dbReference>
<keyword evidence="7 16" id="KW-0479">Metal-binding</keyword>
<evidence type="ECO:0000256" key="12">
    <source>
        <dbReference type="ARBA" id="ARBA00023128"/>
    </source>
</evidence>
<evidence type="ECO:0000256" key="4">
    <source>
        <dbReference type="ARBA" id="ARBA00012441"/>
    </source>
</evidence>
<evidence type="ECO:0000256" key="14">
    <source>
        <dbReference type="ARBA" id="ARBA00025208"/>
    </source>
</evidence>
<proteinExistence type="inferred from homology"/>
<evidence type="ECO:0000256" key="8">
    <source>
        <dbReference type="ARBA" id="ARBA00022801"/>
    </source>
</evidence>
<dbReference type="InterPro" id="IPR024077">
    <property type="entry name" value="Neurolysin/TOP_dom2"/>
</dbReference>
<dbReference type="GO" id="GO:0006351">
    <property type="term" value="P:DNA-templated transcription"/>
    <property type="evidence" value="ECO:0007669"/>
    <property type="project" value="InterPro"/>
</dbReference>
<dbReference type="InterPro" id="IPR007219">
    <property type="entry name" value="XnlR_reg_dom"/>
</dbReference>
<evidence type="ECO:0000256" key="2">
    <source>
        <dbReference type="ARBA" id="ARBA00004305"/>
    </source>
</evidence>
<keyword evidence="13" id="KW-0539">Nucleus</keyword>
<evidence type="ECO:0000256" key="16">
    <source>
        <dbReference type="RuleBase" id="RU003435"/>
    </source>
</evidence>
<organism evidence="19 20">
    <name type="scientific">Knufia peltigerae</name>
    <dbReference type="NCBI Taxonomy" id="1002370"/>
    <lineage>
        <taxon>Eukaryota</taxon>
        <taxon>Fungi</taxon>
        <taxon>Dikarya</taxon>
        <taxon>Ascomycota</taxon>
        <taxon>Pezizomycotina</taxon>
        <taxon>Eurotiomycetes</taxon>
        <taxon>Chaetothyriomycetidae</taxon>
        <taxon>Chaetothyriales</taxon>
        <taxon>Trichomeriaceae</taxon>
        <taxon>Knufia</taxon>
    </lineage>
</organism>
<sequence length="1587" mass="175179">MHKALRRQPWTCTKCLRRQKRLNSTATGTAPVQDHVFASAYVHSSSSRQSDNAQLREVFNERVSWRTSEKKSSGLIGNIQLTNPRGFKTFAEKSVAQCKRLVERTLAASTVEQYRAIPKDLDRLSDLLCRVIDLSDFIRGIHPDAAVAAAATASYSLMFQYMNELNTTTGLNKQLQKAWDMPEVRSHWTEEERMVAKLLMKDFAKSGIDLPDKQRKQFVSLSNEIAQIGTDFVNQMEHARDHISFSTQQLQGVDPLLIRNMKTWDRAQIPVYSPASKMILNSANDPATRKQIYVAERTASRSTVRKLEQLLLRRAELAKLTGYDSYAQMTLADKMSKTPESVSNFLDSLNENNRPQVHKELAPLLEIKRKLDQGAKSVDPWDHTYLLARLAQAEASAGPRTSRSRLQESASAYFSLGHVMQGLSNLFESLYGVRLVPKESEPGEVWHPEVKRLDVYTDKQQHIATMYCDLFSRPGKLPNPAHFTLLCSREISEEEVRECQERNEPLNNGMPTYLGSNAVSGATAHHQIPIIALVCGFPDPSSSAGPSLLSVHSVTTLFHEMGHAIHSILGRTTLQGISGTRCATDFAELPSVLMEYFATDASVLKMFARHWQTGAVIPDDMITALADDRTKQAVRTGAWNNESQILMAILDQVYHSEAPVKALQIGHYNSTTAYHDVWNKYGSVAEPPETAWQGFFGHLYGYGASYYSYLFDRAIARQVWRVVFRDGADGGAVDRSAGEHFKQEVLRWGGGRDPWLCLEGLMGEGRGVLAEGKEEAMLEVVWEADTAAFASRKRAARACVRCRAAKKRCHHTFQRAPEQQAHSDGLKRVLPNLTHKEPIRFVGDLNPESILTDLSSRAKGGTRISRVGTWVERSRHPHDEFPPEDLGPHVRSCNKTPINVEKYGKFEGGRRVLTGHQRNYLQAVGAFRVLPKATQDALIPTFISCLDGILPILYGPKLLKEWTDGCCSIFLIQAICLVTCKTEEAAPFLRLYDDGPLLDPIPFARSLHTGLDAAMKADLEPDRVTKIQILTLMHLHNDGPGGIEESSLNLSQAIHDAWSIGLHILTPGRTNKDQFSMLWWTIWALDKFNACLGGRPIMIADRDIDISPPPLEDEPKSQVITIWLRLGDLLDKVIEFYRPTANPDDTGWETEFPTFASLVSDIDLSAHPQGEQNILEICYLVIAILSCRVGGPTTPSYARRISAADRIQQLVSGDGHKHIPPLPLVPYAAGLSLTVVYRCLRDKANIDLERAKADLATRCETLESLSTSWWTADAMARLGRKALASLQQPGAARHSVAGIQNDMDAEVSVCKYGPFDKKDGHHHHNSHGGHHQQKQKATAHKKPGASAGGNALHVLSDVAATRTPGTFTFTSSSAAAHNHNLHAVQPHALPPTPNSSGHHFVSPSTTTSHATYHHAAHHTGTQSTDTMTPLDASPSSHRFDNAAAAAATMPQSSGLGQDQGHLSVSPFDQYQYQFNDLDNLFEGFFDLSMPTIFQDPLFDGDAFMNADLGLGGFDDGDVVVVDDAAAADDATMTGVGVGVDVDAGTYNAASTAGPASSSTRPTRLNNTNSTSQSQGSNMLYSELKFKN</sequence>
<keyword evidence="9 16" id="KW-0862">Zinc</keyword>
<evidence type="ECO:0000256" key="17">
    <source>
        <dbReference type="SAM" id="MobiDB-lite"/>
    </source>
</evidence>
<dbReference type="EC" id="3.4.24.59" evidence="4"/>
<dbReference type="Pfam" id="PF01432">
    <property type="entry name" value="Peptidase_M3"/>
    <property type="match status" value="1"/>
</dbReference>
<comment type="catalytic activity">
    <reaction evidence="1">
        <text>Release of an N-terminal octapeptide as second stage of processing of some proteins imported into the mitochondrion.</text>
        <dbReference type="EC" id="3.4.24.59"/>
    </reaction>
</comment>
<comment type="function">
    <text evidence="14">Cleaves proteins, imported into the mitochondrion, to their mature size. While most mitochondrial precursor proteins are processed to the mature form in one step by mitochondrial processing peptidase (MPP), the sequential cleavage by MIP of an octapeptide after initial processing by MPP is a required step for a subgroup of nuclear-encoded precursor proteins destined for the matrix or the inner membrane.</text>
</comment>
<comment type="cofactor">
    <cofactor evidence="16">
        <name>Zn(2+)</name>
        <dbReference type="ChEBI" id="CHEBI:29105"/>
    </cofactor>
    <text evidence="16">Binds 1 zinc ion.</text>
</comment>
<evidence type="ECO:0000256" key="6">
    <source>
        <dbReference type="ARBA" id="ARBA00022670"/>
    </source>
</evidence>
<keyword evidence="8 16" id="KW-0378">Hydrolase</keyword>
<keyword evidence="20" id="KW-1185">Reference proteome</keyword>
<feature type="region of interest" description="Disordered" evidence="17">
    <location>
        <begin position="1385"/>
        <end position="1435"/>
    </location>
</feature>
<evidence type="ECO:0000256" key="11">
    <source>
        <dbReference type="ARBA" id="ARBA00023049"/>
    </source>
</evidence>
<dbReference type="GO" id="GO:0006627">
    <property type="term" value="P:protein processing involved in protein targeting to mitochondrion"/>
    <property type="evidence" value="ECO:0007669"/>
    <property type="project" value="TreeGrafter"/>
</dbReference>
<dbReference type="GO" id="GO:0006518">
    <property type="term" value="P:peptide metabolic process"/>
    <property type="evidence" value="ECO:0007669"/>
    <property type="project" value="TreeGrafter"/>
</dbReference>
<accession>A0AA38YAM4</accession>
<dbReference type="PANTHER" id="PTHR11804:SF79">
    <property type="entry name" value="MITOCHONDRIAL INTERMEDIATE PEPTIDASE"/>
    <property type="match status" value="1"/>
</dbReference>
<feature type="region of interest" description="Disordered" evidence="17">
    <location>
        <begin position="1315"/>
        <end position="1349"/>
    </location>
</feature>
<name>A0AA38YAM4_9EURO</name>
<dbReference type="EMBL" id="JAPDRN010000011">
    <property type="protein sequence ID" value="KAJ9641691.1"/>
    <property type="molecule type" value="Genomic_DNA"/>
</dbReference>
<feature type="compositionally biased region" description="Basic residues" evidence="17">
    <location>
        <begin position="1320"/>
        <end position="1343"/>
    </location>
</feature>
<dbReference type="CDD" id="cd06457">
    <property type="entry name" value="M3A_MIP"/>
    <property type="match status" value="1"/>
</dbReference>
<dbReference type="CDD" id="cd12148">
    <property type="entry name" value="fungal_TF_MHR"/>
    <property type="match status" value="1"/>
</dbReference>
<dbReference type="InterPro" id="IPR001567">
    <property type="entry name" value="Pept_M3A_M3B_dom"/>
</dbReference>
<dbReference type="Gene3D" id="3.40.390.10">
    <property type="entry name" value="Collagenase (Catalytic Domain)"/>
    <property type="match status" value="1"/>
</dbReference>
<evidence type="ECO:0000256" key="3">
    <source>
        <dbReference type="ARBA" id="ARBA00006040"/>
    </source>
</evidence>
<dbReference type="InterPro" id="IPR045090">
    <property type="entry name" value="Pept_M3A_M3B"/>
</dbReference>
<dbReference type="SUPFAM" id="SSF55486">
    <property type="entry name" value="Metalloproteases ('zincins'), catalytic domain"/>
    <property type="match status" value="1"/>
</dbReference>
<evidence type="ECO:0000256" key="7">
    <source>
        <dbReference type="ARBA" id="ARBA00022723"/>
    </source>
</evidence>
<dbReference type="GO" id="GO:0005759">
    <property type="term" value="C:mitochondrial matrix"/>
    <property type="evidence" value="ECO:0007669"/>
    <property type="project" value="UniProtKB-SubCell"/>
</dbReference>
<dbReference type="GO" id="GO:0004222">
    <property type="term" value="F:metalloendopeptidase activity"/>
    <property type="evidence" value="ECO:0007669"/>
    <property type="project" value="UniProtKB-EC"/>
</dbReference>
<dbReference type="Proteomes" id="UP001172681">
    <property type="component" value="Unassembled WGS sequence"/>
</dbReference>
<keyword evidence="11 16" id="KW-0482">Metalloprotease</keyword>
<dbReference type="InterPro" id="IPR033851">
    <property type="entry name" value="M3A_MIP"/>
</dbReference>
<keyword evidence="12" id="KW-0496">Mitochondrion</keyword>
<evidence type="ECO:0000259" key="18">
    <source>
        <dbReference type="SMART" id="SM00906"/>
    </source>
</evidence>
<evidence type="ECO:0000256" key="10">
    <source>
        <dbReference type="ARBA" id="ARBA00022946"/>
    </source>
</evidence>
<dbReference type="SMART" id="SM00906">
    <property type="entry name" value="Fungal_trans"/>
    <property type="match status" value="1"/>
</dbReference>
<reference evidence="19" key="1">
    <citation type="submission" date="2022-10" db="EMBL/GenBank/DDBJ databases">
        <title>Culturing micro-colonial fungi from biological soil crusts in the Mojave desert and describing Neophaeococcomyces mojavensis, and introducing the new genera and species Taxawa tesnikishii.</title>
        <authorList>
            <person name="Kurbessoian T."/>
            <person name="Stajich J.E."/>
        </authorList>
    </citation>
    <scope>NUCLEOTIDE SEQUENCE</scope>
    <source>
        <strain evidence="19">TK_35</strain>
    </source>
</reference>
<comment type="similarity">
    <text evidence="3 16">Belongs to the peptidase M3 family.</text>
</comment>
<gene>
    <name evidence="19" type="primary">OCT1</name>
    <name evidence="19" type="ORF">H2204_002753</name>
</gene>
<evidence type="ECO:0000256" key="5">
    <source>
        <dbReference type="ARBA" id="ARBA00018046"/>
    </source>
</evidence>
<evidence type="ECO:0000256" key="9">
    <source>
        <dbReference type="ARBA" id="ARBA00022833"/>
    </source>
</evidence>
<protein>
    <recommendedName>
        <fullName evidence="5">Mitochondrial intermediate peptidase</fullName>
        <ecNumber evidence="4">3.4.24.59</ecNumber>
    </recommendedName>
    <alternativeName>
        <fullName evidence="15">Octapeptidyl aminopeptidase</fullName>
    </alternativeName>
</protein>
<keyword evidence="10" id="KW-0809">Transit peptide</keyword>
<evidence type="ECO:0000256" key="1">
    <source>
        <dbReference type="ARBA" id="ARBA00000436"/>
    </source>
</evidence>
<feature type="region of interest" description="Disordered" evidence="17">
    <location>
        <begin position="1549"/>
        <end position="1576"/>
    </location>
</feature>
<feature type="domain" description="Xylanolytic transcriptional activator regulatory" evidence="18">
    <location>
        <begin position="1046"/>
        <end position="1115"/>
    </location>
</feature>
<evidence type="ECO:0000256" key="13">
    <source>
        <dbReference type="ARBA" id="ARBA00023242"/>
    </source>
</evidence>
<evidence type="ECO:0000256" key="15">
    <source>
        <dbReference type="ARBA" id="ARBA00032470"/>
    </source>
</evidence>
<comment type="subcellular location">
    <subcellularLocation>
        <location evidence="2">Mitochondrion matrix</location>
    </subcellularLocation>
</comment>
<keyword evidence="6 16" id="KW-0645">Protease</keyword>
<dbReference type="GO" id="GO:0003677">
    <property type="term" value="F:DNA binding"/>
    <property type="evidence" value="ECO:0007669"/>
    <property type="project" value="InterPro"/>
</dbReference>
<evidence type="ECO:0000313" key="19">
    <source>
        <dbReference type="EMBL" id="KAJ9641691.1"/>
    </source>
</evidence>